<sequence length="165" mass="18081">MLGAWQKLRWLSEEELSLSFIRLSYMREWLLSIEEEQEGEENEGALAVIQLVLTIGGEEEAELLGISLHDVVGSLAPKTMRLTGVINKIGVIVLIDTGRTHSFIDPNVARKAKLTVEVSQMTVTLANGANIPYLGLCKAIPLLLQCLDTIPNLNLLVLGGDVTLF</sequence>
<dbReference type="CDD" id="cd00303">
    <property type="entry name" value="retropepsin_like"/>
    <property type="match status" value="1"/>
</dbReference>
<evidence type="ECO:0000313" key="1">
    <source>
        <dbReference type="EMBL" id="CAI9781959.1"/>
    </source>
</evidence>
<keyword evidence="2" id="KW-1185">Reference proteome</keyword>
<evidence type="ECO:0000313" key="2">
    <source>
        <dbReference type="Proteomes" id="UP000834106"/>
    </source>
</evidence>
<dbReference type="AlphaFoldDB" id="A0AAD2E952"/>
<dbReference type="Gene3D" id="2.40.70.10">
    <property type="entry name" value="Acid Proteases"/>
    <property type="match status" value="1"/>
</dbReference>
<organism evidence="1 2">
    <name type="scientific">Fraxinus pennsylvanica</name>
    <dbReference type="NCBI Taxonomy" id="56036"/>
    <lineage>
        <taxon>Eukaryota</taxon>
        <taxon>Viridiplantae</taxon>
        <taxon>Streptophyta</taxon>
        <taxon>Embryophyta</taxon>
        <taxon>Tracheophyta</taxon>
        <taxon>Spermatophyta</taxon>
        <taxon>Magnoliopsida</taxon>
        <taxon>eudicotyledons</taxon>
        <taxon>Gunneridae</taxon>
        <taxon>Pentapetalae</taxon>
        <taxon>asterids</taxon>
        <taxon>lamiids</taxon>
        <taxon>Lamiales</taxon>
        <taxon>Oleaceae</taxon>
        <taxon>Oleeae</taxon>
        <taxon>Fraxinus</taxon>
    </lineage>
</organism>
<proteinExistence type="predicted"/>
<reference evidence="1" key="1">
    <citation type="submission" date="2023-05" db="EMBL/GenBank/DDBJ databases">
        <authorList>
            <person name="Huff M."/>
        </authorList>
    </citation>
    <scope>NUCLEOTIDE SEQUENCE</scope>
</reference>
<name>A0AAD2E952_9LAMI</name>
<protein>
    <submittedName>
        <fullName evidence="1">Uncharacterized protein</fullName>
    </submittedName>
</protein>
<dbReference type="Pfam" id="PF08284">
    <property type="entry name" value="RVP_2"/>
    <property type="match status" value="1"/>
</dbReference>
<accession>A0AAD2E952</accession>
<dbReference type="InterPro" id="IPR021109">
    <property type="entry name" value="Peptidase_aspartic_dom_sf"/>
</dbReference>
<dbReference type="EMBL" id="OU503053">
    <property type="protein sequence ID" value="CAI9781959.1"/>
    <property type="molecule type" value="Genomic_DNA"/>
</dbReference>
<gene>
    <name evidence="1" type="ORF">FPE_LOCUS29389</name>
</gene>
<dbReference type="Proteomes" id="UP000834106">
    <property type="component" value="Chromosome 18"/>
</dbReference>